<dbReference type="GO" id="GO:1904115">
    <property type="term" value="C:axon cytoplasm"/>
    <property type="evidence" value="ECO:0007669"/>
    <property type="project" value="GOC"/>
</dbReference>
<evidence type="ECO:0000256" key="3">
    <source>
        <dbReference type="ARBA" id="ARBA00023128"/>
    </source>
</evidence>
<dbReference type="InterPro" id="IPR006933">
    <property type="entry name" value="HAP1_N"/>
</dbReference>
<accession>V8NLH3</accession>
<feature type="non-terminal residue" evidence="6">
    <location>
        <position position="1"/>
    </location>
</feature>
<name>V8NLH3_OPHHA</name>
<dbReference type="EMBL" id="AZIM01003002">
    <property type="protein sequence ID" value="ETE62915.1"/>
    <property type="molecule type" value="Genomic_DNA"/>
</dbReference>
<comment type="subcellular location">
    <subcellularLocation>
        <location evidence="1">Mitochondrion</location>
    </subcellularLocation>
</comment>
<evidence type="ECO:0000313" key="7">
    <source>
        <dbReference type="Proteomes" id="UP000018936"/>
    </source>
</evidence>
<dbReference type="GO" id="GO:0047496">
    <property type="term" value="P:vesicle transport along microtubule"/>
    <property type="evidence" value="ECO:0007669"/>
    <property type="project" value="TreeGrafter"/>
</dbReference>
<dbReference type="GO" id="GO:0017022">
    <property type="term" value="F:myosin binding"/>
    <property type="evidence" value="ECO:0007669"/>
    <property type="project" value="TreeGrafter"/>
</dbReference>
<dbReference type="GO" id="GO:0031410">
    <property type="term" value="C:cytoplasmic vesicle"/>
    <property type="evidence" value="ECO:0007669"/>
    <property type="project" value="TreeGrafter"/>
</dbReference>
<dbReference type="InterPro" id="IPR051946">
    <property type="entry name" value="Intracell_Traff-Reg"/>
</dbReference>
<protein>
    <submittedName>
        <fullName evidence="6">Trafficking kinesin-binding protein 1</fullName>
    </submittedName>
</protein>
<feature type="compositionally biased region" description="Polar residues" evidence="4">
    <location>
        <begin position="113"/>
        <end position="130"/>
    </location>
</feature>
<dbReference type="GO" id="GO:0050811">
    <property type="term" value="F:GABA receptor binding"/>
    <property type="evidence" value="ECO:0007669"/>
    <property type="project" value="TreeGrafter"/>
</dbReference>
<sequence length="334" mass="37399">MQQTVTKQNVNGQGKEKGLVSGCDTSSPAFSATWDATKSAQEGLVDSSDDPSYQLSAASISLVELQFLSELTQVQKFSQPTRSATTAIRWGDAPDWAYYLDRAGSRSRHSPTSHDATNTTEAQRESSTVLSSEGVDKELYQICLCQGVPDRIHVWYQTAVVMDLELWQHQKETQRGSLSDNWDGKPSGGATQRDLHDAHKMLLVWTRRPLASECLALALCYKQEAKPLLQKQNVCNSTDLPEVEIISLLEEQLPHYKLRADTIYGYDHDDWLHTPLISPDANIDLTTEQIEETLKYFQFPVAFLPCSFCRGEGFSHAREARCLPEALLAQTPLF</sequence>
<dbReference type="OrthoDB" id="10067624at2759"/>
<evidence type="ECO:0000313" key="6">
    <source>
        <dbReference type="EMBL" id="ETE62915.1"/>
    </source>
</evidence>
<keyword evidence="2" id="KW-0175">Coiled coil</keyword>
<comment type="caution">
    <text evidence="6">The sequence shown here is derived from an EMBL/GenBank/DDBJ whole genome shotgun (WGS) entry which is preliminary data.</text>
</comment>
<proteinExistence type="predicted"/>
<dbReference type="GO" id="GO:0030425">
    <property type="term" value="C:dendrite"/>
    <property type="evidence" value="ECO:0007669"/>
    <property type="project" value="TreeGrafter"/>
</dbReference>
<dbReference type="Pfam" id="PF04849">
    <property type="entry name" value="HAP1_N"/>
    <property type="match status" value="1"/>
</dbReference>
<evidence type="ECO:0000256" key="1">
    <source>
        <dbReference type="ARBA" id="ARBA00004173"/>
    </source>
</evidence>
<feature type="region of interest" description="Disordered" evidence="4">
    <location>
        <begin position="1"/>
        <end position="24"/>
    </location>
</feature>
<dbReference type="GO" id="GO:0005739">
    <property type="term" value="C:mitochondrion"/>
    <property type="evidence" value="ECO:0007669"/>
    <property type="project" value="UniProtKB-SubCell"/>
</dbReference>
<dbReference type="GO" id="GO:0048311">
    <property type="term" value="P:mitochondrion distribution"/>
    <property type="evidence" value="ECO:0007669"/>
    <property type="project" value="TreeGrafter"/>
</dbReference>
<dbReference type="PANTHER" id="PTHR15751:SF11">
    <property type="entry name" value="TRAFFICKING KINESIN-BINDING PROTEIN 1"/>
    <property type="match status" value="1"/>
</dbReference>
<dbReference type="AlphaFoldDB" id="V8NLH3"/>
<dbReference type="Proteomes" id="UP000018936">
    <property type="component" value="Unassembled WGS sequence"/>
</dbReference>
<keyword evidence="3" id="KW-0496">Mitochondrion</keyword>
<evidence type="ECO:0000256" key="4">
    <source>
        <dbReference type="SAM" id="MobiDB-lite"/>
    </source>
</evidence>
<gene>
    <name evidence="6" type="primary">TRAK1</name>
    <name evidence="6" type="ORF">L345_11327</name>
</gene>
<feature type="compositionally biased region" description="Polar residues" evidence="4">
    <location>
        <begin position="1"/>
        <end position="12"/>
    </location>
</feature>
<keyword evidence="7" id="KW-1185">Reference proteome</keyword>
<feature type="region of interest" description="Disordered" evidence="4">
    <location>
        <begin position="104"/>
        <end position="130"/>
    </location>
</feature>
<feature type="domain" description="HAP1 N-terminal" evidence="5">
    <location>
        <begin position="250"/>
        <end position="297"/>
    </location>
</feature>
<evidence type="ECO:0000256" key="2">
    <source>
        <dbReference type="ARBA" id="ARBA00023054"/>
    </source>
</evidence>
<organism evidence="6 7">
    <name type="scientific">Ophiophagus hannah</name>
    <name type="common">King cobra</name>
    <name type="synonym">Naja hannah</name>
    <dbReference type="NCBI Taxonomy" id="8665"/>
    <lineage>
        <taxon>Eukaryota</taxon>
        <taxon>Metazoa</taxon>
        <taxon>Chordata</taxon>
        <taxon>Craniata</taxon>
        <taxon>Vertebrata</taxon>
        <taxon>Euteleostomi</taxon>
        <taxon>Lepidosauria</taxon>
        <taxon>Squamata</taxon>
        <taxon>Bifurcata</taxon>
        <taxon>Unidentata</taxon>
        <taxon>Episquamata</taxon>
        <taxon>Toxicofera</taxon>
        <taxon>Serpentes</taxon>
        <taxon>Colubroidea</taxon>
        <taxon>Elapidae</taxon>
        <taxon>Elapinae</taxon>
        <taxon>Ophiophagus</taxon>
    </lineage>
</organism>
<dbReference type="GO" id="GO:0022008">
    <property type="term" value="P:neurogenesis"/>
    <property type="evidence" value="ECO:0007669"/>
    <property type="project" value="TreeGrafter"/>
</dbReference>
<dbReference type="GO" id="GO:0008333">
    <property type="term" value="P:endosome to lysosome transport"/>
    <property type="evidence" value="ECO:0007669"/>
    <property type="project" value="TreeGrafter"/>
</dbReference>
<dbReference type="GO" id="GO:0006605">
    <property type="term" value="P:protein targeting"/>
    <property type="evidence" value="ECO:0007669"/>
    <property type="project" value="TreeGrafter"/>
</dbReference>
<dbReference type="PANTHER" id="PTHR15751">
    <property type="entry name" value="TRAFFICKING KINESIN-BINDING PROTEIN"/>
    <property type="match status" value="1"/>
</dbReference>
<reference evidence="6 7" key="1">
    <citation type="journal article" date="2013" name="Proc. Natl. Acad. Sci. U.S.A.">
        <title>The king cobra genome reveals dynamic gene evolution and adaptation in the snake venom system.</title>
        <authorList>
            <person name="Vonk F.J."/>
            <person name="Casewell N.R."/>
            <person name="Henkel C.V."/>
            <person name="Heimberg A.M."/>
            <person name="Jansen H.J."/>
            <person name="McCleary R.J."/>
            <person name="Kerkkamp H.M."/>
            <person name="Vos R.A."/>
            <person name="Guerreiro I."/>
            <person name="Calvete J.J."/>
            <person name="Wuster W."/>
            <person name="Woods A.E."/>
            <person name="Logan J.M."/>
            <person name="Harrison R.A."/>
            <person name="Castoe T.A."/>
            <person name="de Koning A.P."/>
            <person name="Pollock D.D."/>
            <person name="Yandell M."/>
            <person name="Calderon D."/>
            <person name="Renjifo C."/>
            <person name="Currier R.B."/>
            <person name="Salgado D."/>
            <person name="Pla D."/>
            <person name="Sanz L."/>
            <person name="Hyder A.S."/>
            <person name="Ribeiro J.M."/>
            <person name="Arntzen J.W."/>
            <person name="van den Thillart G.E."/>
            <person name="Boetzer M."/>
            <person name="Pirovano W."/>
            <person name="Dirks R.P."/>
            <person name="Spaink H.P."/>
            <person name="Duboule D."/>
            <person name="McGlinn E."/>
            <person name="Kini R.M."/>
            <person name="Richardson M.K."/>
        </authorList>
    </citation>
    <scope>NUCLEOTIDE SEQUENCE</scope>
    <source>
        <tissue evidence="6">Blood</tissue>
    </source>
</reference>
<evidence type="ECO:0000259" key="5">
    <source>
        <dbReference type="Pfam" id="PF04849"/>
    </source>
</evidence>
<dbReference type="GO" id="GO:0098957">
    <property type="term" value="P:anterograde axonal transport of mitochondrion"/>
    <property type="evidence" value="ECO:0007669"/>
    <property type="project" value="TreeGrafter"/>
</dbReference>